<name>A0A8J4TYL6_CLAMG</name>
<dbReference type="Proteomes" id="UP000727407">
    <property type="component" value="Unassembled WGS sequence"/>
</dbReference>
<dbReference type="AlphaFoldDB" id="A0A8J4TYL6"/>
<protein>
    <submittedName>
        <fullName evidence="1">Putative cysteine protease ATG4</fullName>
    </submittedName>
</protein>
<keyword evidence="2" id="KW-1185">Reference proteome</keyword>
<evidence type="ECO:0000313" key="2">
    <source>
        <dbReference type="Proteomes" id="UP000727407"/>
    </source>
</evidence>
<keyword evidence="1" id="KW-0645">Protease</keyword>
<keyword evidence="1" id="KW-0378">Hydrolase</keyword>
<feature type="non-terminal residue" evidence="1">
    <location>
        <position position="52"/>
    </location>
</feature>
<comment type="caution">
    <text evidence="1">The sequence shown here is derived from an EMBL/GenBank/DDBJ whole genome shotgun (WGS) entry which is preliminary data.</text>
</comment>
<dbReference type="GO" id="GO:0006508">
    <property type="term" value="P:proteolysis"/>
    <property type="evidence" value="ECO:0007669"/>
    <property type="project" value="UniProtKB-KW"/>
</dbReference>
<reference evidence="1" key="1">
    <citation type="submission" date="2020-07" db="EMBL/GenBank/DDBJ databases">
        <title>Clarias magur genome sequencing, assembly and annotation.</title>
        <authorList>
            <person name="Kushwaha B."/>
            <person name="Kumar R."/>
            <person name="Das P."/>
            <person name="Joshi C.G."/>
            <person name="Kumar D."/>
            <person name="Nagpure N.S."/>
            <person name="Pandey M."/>
            <person name="Agarwal S."/>
            <person name="Srivastava S."/>
            <person name="Singh M."/>
            <person name="Sahoo L."/>
            <person name="Jayasankar P."/>
            <person name="Meher P.K."/>
            <person name="Koringa P.G."/>
            <person name="Iquebal M.A."/>
            <person name="Das S.P."/>
            <person name="Bit A."/>
            <person name="Patnaik S."/>
            <person name="Patel N."/>
            <person name="Shah T.M."/>
            <person name="Hinsu A."/>
            <person name="Jena J.K."/>
        </authorList>
    </citation>
    <scope>NUCLEOTIDE SEQUENCE</scope>
    <source>
        <strain evidence="1">CIFAMagur01</strain>
        <tissue evidence="1">Testis</tissue>
    </source>
</reference>
<proteinExistence type="predicted"/>
<gene>
    <name evidence="1" type="primary">ung</name>
    <name evidence="1" type="ORF">DAT39_023150</name>
</gene>
<accession>A0A8J4TYL6</accession>
<organism evidence="1 2">
    <name type="scientific">Clarias magur</name>
    <name type="common">Asian catfish</name>
    <name type="synonym">Macropteronotus magur</name>
    <dbReference type="NCBI Taxonomy" id="1594786"/>
    <lineage>
        <taxon>Eukaryota</taxon>
        <taxon>Metazoa</taxon>
        <taxon>Chordata</taxon>
        <taxon>Craniata</taxon>
        <taxon>Vertebrata</taxon>
        <taxon>Euteleostomi</taxon>
        <taxon>Actinopterygii</taxon>
        <taxon>Neopterygii</taxon>
        <taxon>Teleostei</taxon>
        <taxon>Ostariophysi</taxon>
        <taxon>Siluriformes</taxon>
        <taxon>Clariidae</taxon>
        <taxon>Clarias</taxon>
    </lineage>
</organism>
<dbReference type="EMBL" id="QNUK01001457">
    <property type="protein sequence ID" value="KAF5881284.1"/>
    <property type="molecule type" value="Genomic_DNA"/>
</dbReference>
<evidence type="ECO:0000313" key="1">
    <source>
        <dbReference type="EMBL" id="KAF5881284.1"/>
    </source>
</evidence>
<dbReference type="GO" id="GO:0008233">
    <property type="term" value="F:peptidase activity"/>
    <property type="evidence" value="ECO:0007669"/>
    <property type="project" value="UniProtKB-KW"/>
</dbReference>
<sequence>MSDGHVPSLHSKGTVLGSASIVFQWGIDWRRPVDPPAWAQEQISPHVTRELQ</sequence>